<feature type="transmembrane region" description="Helical" evidence="10">
    <location>
        <begin position="236"/>
        <end position="255"/>
    </location>
</feature>
<dbReference type="AlphaFoldDB" id="A0A6A6GXC1"/>
<feature type="transmembrane region" description="Helical" evidence="10">
    <location>
        <begin position="377"/>
        <end position="396"/>
    </location>
</feature>
<reference evidence="11" key="1">
    <citation type="journal article" date="2020" name="Stud. Mycol.">
        <title>101 Dothideomycetes genomes: a test case for predicting lifestyles and emergence of pathogens.</title>
        <authorList>
            <person name="Haridas S."/>
            <person name="Albert R."/>
            <person name="Binder M."/>
            <person name="Bloem J."/>
            <person name="Labutti K."/>
            <person name="Salamov A."/>
            <person name="Andreopoulos B."/>
            <person name="Baker S."/>
            <person name="Barry K."/>
            <person name="Bills G."/>
            <person name="Bluhm B."/>
            <person name="Cannon C."/>
            <person name="Castanera R."/>
            <person name="Culley D."/>
            <person name="Daum C."/>
            <person name="Ezra D."/>
            <person name="Gonzalez J."/>
            <person name="Henrissat B."/>
            <person name="Kuo A."/>
            <person name="Liang C."/>
            <person name="Lipzen A."/>
            <person name="Lutzoni F."/>
            <person name="Magnuson J."/>
            <person name="Mondo S."/>
            <person name="Nolan M."/>
            <person name="Ohm R."/>
            <person name="Pangilinan J."/>
            <person name="Park H.-J."/>
            <person name="Ramirez L."/>
            <person name="Alfaro M."/>
            <person name="Sun H."/>
            <person name="Tritt A."/>
            <person name="Yoshinaga Y."/>
            <person name="Zwiers L.-H."/>
            <person name="Turgeon B."/>
            <person name="Goodwin S."/>
            <person name="Spatafora J."/>
            <person name="Crous P."/>
            <person name="Grigoriev I."/>
        </authorList>
    </citation>
    <scope>NUCLEOTIDE SEQUENCE</scope>
    <source>
        <strain evidence="11">Tuck. ex Michener</strain>
    </source>
</reference>
<keyword evidence="12" id="KW-1185">Reference proteome</keyword>
<keyword evidence="8 10" id="KW-1133">Transmembrane helix</keyword>
<evidence type="ECO:0000256" key="2">
    <source>
        <dbReference type="ARBA" id="ARBA00004922"/>
    </source>
</evidence>
<keyword evidence="4 10" id="KW-0328">Glycosyltransferase</keyword>
<evidence type="ECO:0000256" key="6">
    <source>
        <dbReference type="ARBA" id="ARBA00022692"/>
    </source>
</evidence>
<evidence type="ECO:0000256" key="8">
    <source>
        <dbReference type="ARBA" id="ARBA00022989"/>
    </source>
</evidence>
<comment type="similarity">
    <text evidence="3 10">Belongs to the glycosyltransferase 22 family.</text>
</comment>
<organism evidence="11 12">
    <name type="scientific">Viridothelium virens</name>
    <name type="common">Speckled blister lichen</name>
    <name type="synonym">Trypethelium virens</name>
    <dbReference type="NCBI Taxonomy" id="1048519"/>
    <lineage>
        <taxon>Eukaryota</taxon>
        <taxon>Fungi</taxon>
        <taxon>Dikarya</taxon>
        <taxon>Ascomycota</taxon>
        <taxon>Pezizomycotina</taxon>
        <taxon>Dothideomycetes</taxon>
        <taxon>Dothideomycetes incertae sedis</taxon>
        <taxon>Trypetheliales</taxon>
        <taxon>Trypetheliaceae</taxon>
        <taxon>Viridothelium</taxon>
    </lineage>
</organism>
<evidence type="ECO:0000256" key="3">
    <source>
        <dbReference type="ARBA" id="ARBA00007063"/>
    </source>
</evidence>
<evidence type="ECO:0000256" key="4">
    <source>
        <dbReference type="ARBA" id="ARBA00022676"/>
    </source>
</evidence>
<dbReference type="Proteomes" id="UP000800092">
    <property type="component" value="Unassembled WGS sequence"/>
</dbReference>
<evidence type="ECO:0000313" key="12">
    <source>
        <dbReference type="Proteomes" id="UP000800092"/>
    </source>
</evidence>
<dbReference type="InterPro" id="IPR005599">
    <property type="entry name" value="GPI_mannosylTrfase"/>
</dbReference>
<evidence type="ECO:0000256" key="7">
    <source>
        <dbReference type="ARBA" id="ARBA00022824"/>
    </source>
</evidence>
<dbReference type="Pfam" id="PF03901">
    <property type="entry name" value="Glyco_transf_22"/>
    <property type="match status" value="1"/>
</dbReference>
<feature type="transmembrane region" description="Helical" evidence="10">
    <location>
        <begin position="312"/>
        <end position="330"/>
    </location>
</feature>
<dbReference type="GO" id="GO:0005789">
    <property type="term" value="C:endoplasmic reticulum membrane"/>
    <property type="evidence" value="ECO:0007669"/>
    <property type="project" value="UniProtKB-SubCell"/>
</dbReference>
<dbReference type="GO" id="GO:0000026">
    <property type="term" value="F:alpha-1,2-mannosyltransferase activity"/>
    <property type="evidence" value="ECO:0007669"/>
    <property type="project" value="TreeGrafter"/>
</dbReference>
<comment type="subcellular location">
    <subcellularLocation>
        <location evidence="1 10">Endoplasmic reticulum membrane</location>
        <topology evidence="1 10">Multi-pass membrane protein</topology>
    </subcellularLocation>
</comment>
<accession>A0A6A6GXC1</accession>
<feature type="transmembrane region" description="Helical" evidence="10">
    <location>
        <begin position="94"/>
        <end position="112"/>
    </location>
</feature>
<evidence type="ECO:0000256" key="5">
    <source>
        <dbReference type="ARBA" id="ARBA00022679"/>
    </source>
</evidence>
<dbReference type="InterPro" id="IPR021848">
    <property type="entry name" value="HODM_asu-like"/>
</dbReference>
<dbReference type="OrthoDB" id="497541at2759"/>
<keyword evidence="6 10" id="KW-0812">Transmembrane</keyword>
<keyword evidence="9 10" id="KW-0472">Membrane</keyword>
<dbReference type="EC" id="2.4.1.-" evidence="10"/>
<keyword evidence="5 11" id="KW-0808">Transferase</keyword>
<dbReference type="Pfam" id="PF11927">
    <property type="entry name" value="HODM_asu-like"/>
    <property type="match status" value="1"/>
</dbReference>
<dbReference type="EMBL" id="ML991845">
    <property type="protein sequence ID" value="KAF2230241.1"/>
    <property type="molecule type" value="Genomic_DNA"/>
</dbReference>
<dbReference type="PANTHER" id="PTHR22760">
    <property type="entry name" value="GLYCOSYLTRANSFERASE"/>
    <property type="match status" value="1"/>
</dbReference>
<dbReference type="UniPathway" id="UPA00378"/>
<feature type="transmembrane region" description="Helical" evidence="10">
    <location>
        <begin position="174"/>
        <end position="197"/>
    </location>
</feature>
<evidence type="ECO:0000256" key="10">
    <source>
        <dbReference type="RuleBase" id="RU363075"/>
    </source>
</evidence>
<keyword evidence="7 10" id="KW-0256">Endoplasmic reticulum</keyword>
<gene>
    <name evidence="11" type="ORF">EV356DRAFT_526870</name>
</gene>
<proteinExistence type="inferred from homology"/>
<sequence>MPSDRAPVEVDPTIAFYVFLTARVVAALFAPIQDCDEVFNYWEPTHYLNHGYGLQTWEYSPQYALRSWAYIGPHALVTLLARISPVGSKFLEFYLLRFVLAFACSASEAKLFSVISRTLNPRVAIMFLIIMVSSTGMFHASTAYLPSSFAMYTTMLGMAAFMNWRGDIRTAEGVFWIGLGAVIGWPFAIVMAAPYILEELVLAWAMQDSKSLFWRFVDGTVRVLVVLVIQSCIDGFFYRKLVCVPFNLIWYNVFSSGKGPNMYGTEPWDFYLRNLLLNFNVWFLLGLLAFPMAILQSYIGKQHASKQNLMRGLVFVCPLYIWLVIFSIQPHKEERFMYPAYPSIALNAAFSLHVLLSLFGSTDSRLIVGRISPQLKLAVVITAVLTAVGVGIWRAAGMATAYSAPLQVYTPLHTPGLATQGETVCLGKEWYRFPSSYHLPNGLRAKFVKSEFEGLLPGEFREANINFGVYPGTWLIPPGMNDENREDPGKYTDVARCNFLVDSLFPSSQPTEHEPRYILDDATWQCLKCEPFLDVTQTGVFGRLVPLPNWDIVPERLRRKWGKYYFTRPPATPYPNWSVHTTKPLPYRPFRYGPKYNINMGLRPMNWDDWIELDNHYPRFHADKARRIRDRGSKCCRTAPRAYDAAVELLEELCSYLPQRYPSLFQATATGMTNVLTGETFNIQERPLAEDPMQMAARTIQDDLAIMIEGDDGQYYLLAGAILLAGFWRLEDKFGMPLSEIHTSGEVPQFREKLEKGMLNFFRRIKPENPVLRNNYFIQVDDELAWSSSIGSEDSEGIGWFTAEKNKAIEHHYFRSERQSLRRLPRSGGVVFTIRTYFHPMVDVCREPYVPGRLASAIGSWGDDVSKYKGKERYGEVLLEYLDKKHEEQVAEGLDLTKEDEVRAYPY</sequence>
<feature type="transmembrane region" description="Helical" evidence="10">
    <location>
        <begin position="212"/>
        <end position="229"/>
    </location>
</feature>
<evidence type="ECO:0000256" key="1">
    <source>
        <dbReference type="ARBA" id="ARBA00004477"/>
    </source>
</evidence>
<dbReference type="GO" id="GO:0006487">
    <property type="term" value="P:protein N-linked glycosylation"/>
    <property type="evidence" value="ECO:0007669"/>
    <property type="project" value="TreeGrafter"/>
</dbReference>
<evidence type="ECO:0000256" key="9">
    <source>
        <dbReference type="ARBA" id="ARBA00023136"/>
    </source>
</evidence>
<comment type="pathway">
    <text evidence="2">Protein modification; protein glycosylation.</text>
</comment>
<feature type="transmembrane region" description="Helical" evidence="10">
    <location>
        <begin position="144"/>
        <end position="162"/>
    </location>
</feature>
<feature type="transmembrane region" description="Helical" evidence="10">
    <location>
        <begin position="119"/>
        <end position="138"/>
    </location>
</feature>
<protein>
    <recommendedName>
        <fullName evidence="10">Mannosyltransferase</fullName>
        <ecNumber evidence="10">2.4.1.-</ecNumber>
    </recommendedName>
</protein>
<feature type="transmembrane region" description="Helical" evidence="10">
    <location>
        <begin position="12"/>
        <end position="32"/>
    </location>
</feature>
<name>A0A6A6GXC1_VIRVR</name>
<feature type="transmembrane region" description="Helical" evidence="10">
    <location>
        <begin position="275"/>
        <end position="300"/>
    </location>
</feature>
<evidence type="ECO:0000313" key="11">
    <source>
        <dbReference type="EMBL" id="KAF2230241.1"/>
    </source>
</evidence>
<dbReference type="PANTHER" id="PTHR22760:SF2">
    <property type="entry name" value="ALPHA-1,2-MANNOSYLTRANSFERASE ALG9"/>
    <property type="match status" value="1"/>
</dbReference>
<feature type="transmembrane region" description="Helical" evidence="10">
    <location>
        <begin position="336"/>
        <end position="356"/>
    </location>
</feature>